<evidence type="ECO:0000256" key="5">
    <source>
        <dbReference type="ARBA" id="ARBA00022741"/>
    </source>
</evidence>
<proteinExistence type="inferred from homology"/>
<evidence type="ECO:0000256" key="2">
    <source>
        <dbReference type="ARBA" id="ARBA00004496"/>
    </source>
</evidence>
<dbReference type="OrthoDB" id="347435at2759"/>
<evidence type="ECO:0000256" key="9">
    <source>
        <dbReference type="ARBA" id="ARBA00061312"/>
    </source>
</evidence>
<sequence>MSPKAQSVIQFIVERFKDLSRQRRFPLKPLIVGISGIQGCGKTTLLSNVVRKLDQDHNLAAVSFSADDFYHTYEKQVQIKLNNSQNRLLEMRGLPGTHDVAFCRDTFAALCKAQYEYATHTGETETKASPVLVPKYDKSRYNGKGDRVPKDQWQMILPPTDIILFDGWFLGFRHMPDEVLSRIYNDASRRPNGDKKPLFLSHALSHLLTINNNLKEYEASLYPFIDIFVHIDTKDIELVYKWRLEQEHRMIAEGMTGMTDIEVKEFVDRYMPAYELYLPKLRETSFFEQNGHNSEDVSGRHLRLLIDENRDKISQVIL</sequence>
<name>A0A9N9AFY6_9GLOM</name>
<protein>
    <submittedName>
        <fullName evidence="10">7788_t:CDS:1</fullName>
    </submittedName>
</protein>
<evidence type="ECO:0000256" key="3">
    <source>
        <dbReference type="ARBA" id="ARBA00022490"/>
    </source>
</evidence>
<evidence type="ECO:0000313" key="10">
    <source>
        <dbReference type="EMBL" id="CAG8529411.1"/>
    </source>
</evidence>
<keyword evidence="7" id="KW-0067">ATP-binding</keyword>
<keyword evidence="3" id="KW-0963">Cytoplasm</keyword>
<keyword evidence="8" id="KW-0539">Nucleus</keyword>
<gene>
    <name evidence="10" type="ORF">POCULU_LOCUS3983</name>
</gene>
<evidence type="ECO:0000313" key="11">
    <source>
        <dbReference type="Proteomes" id="UP000789572"/>
    </source>
</evidence>
<keyword evidence="5" id="KW-0547">Nucleotide-binding</keyword>
<keyword evidence="4" id="KW-0808">Transferase</keyword>
<comment type="subcellular location">
    <subcellularLocation>
        <location evidence="2">Cytoplasm</location>
    </subcellularLocation>
    <subcellularLocation>
        <location evidence="1">Nucleus</location>
    </subcellularLocation>
</comment>
<dbReference type="EMBL" id="CAJVPJ010000482">
    <property type="protein sequence ID" value="CAG8529411.1"/>
    <property type="molecule type" value="Genomic_DNA"/>
</dbReference>
<dbReference type="GO" id="GO:0016301">
    <property type="term" value="F:kinase activity"/>
    <property type="evidence" value="ECO:0007669"/>
    <property type="project" value="UniProtKB-KW"/>
</dbReference>
<evidence type="ECO:0000256" key="8">
    <source>
        <dbReference type="ARBA" id="ARBA00023242"/>
    </source>
</evidence>
<dbReference type="AlphaFoldDB" id="A0A9N9AFY6"/>
<dbReference type="InterPro" id="IPR027417">
    <property type="entry name" value="P-loop_NTPase"/>
</dbReference>
<comment type="caution">
    <text evidence="10">The sequence shown here is derived from an EMBL/GenBank/DDBJ whole genome shotgun (WGS) entry which is preliminary data.</text>
</comment>
<dbReference type="PANTHER" id="PTHR10285">
    <property type="entry name" value="URIDINE KINASE"/>
    <property type="match status" value="1"/>
</dbReference>
<dbReference type="Gene3D" id="3.40.50.300">
    <property type="entry name" value="P-loop containing nucleotide triphosphate hydrolases"/>
    <property type="match status" value="1"/>
</dbReference>
<keyword evidence="11" id="KW-1185">Reference proteome</keyword>
<evidence type="ECO:0000256" key="1">
    <source>
        <dbReference type="ARBA" id="ARBA00004123"/>
    </source>
</evidence>
<dbReference type="SUPFAM" id="SSF52540">
    <property type="entry name" value="P-loop containing nucleoside triphosphate hydrolases"/>
    <property type="match status" value="1"/>
</dbReference>
<accession>A0A9N9AFY6</accession>
<dbReference type="Proteomes" id="UP000789572">
    <property type="component" value="Unassembled WGS sequence"/>
</dbReference>
<evidence type="ECO:0000256" key="6">
    <source>
        <dbReference type="ARBA" id="ARBA00022777"/>
    </source>
</evidence>
<reference evidence="10" key="1">
    <citation type="submission" date="2021-06" db="EMBL/GenBank/DDBJ databases">
        <authorList>
            <person name="Kallberg Y."/>
            <person name="Tangrot J."/>
            <person name="Rosling A."/>
        </authorList>
    </citation>
    <scope>NUCLEOTIDE SEQUENCE</scope>
    <source>
        <strain evidence="10">IA702</strain>
    </source>
</reference>
<dbReference type="GO" id="GO:0005737">
    <property type="term" value="C:cytoplasm"/>
    <property type="evidence" value="ECO:0007669"/>
    <property type="project" value="UniProtKB-SubCell"/>
</dbReference>
<organism evidence="10 11">
    <name type="scientific">Paraglomus occultum</name>
    <dbReference type="NCBI Taxonomy" id="144539"/>
    <lineage>
        <taxon>Eukaryota</taxon>
        <taxon>Fungi</taxon>
        <taxon>Fungi incertae sedis</taxon>
        <taxon>Mucoromycota</taxon>
        <taxon>Glomeromycotina</taxon>
        <taxon>Glomeromycetes</taxon>
        <taxon>Paraglomerales</taxon>
        <taxon>Paraglomeraceae</taxon>
        <taxon>Paraglomus</taxon>
    </lineage>
</organism>
<dbReference type="FunFam" id="3.40.50.300:FF:001691">
    <property type="entry name" value="Probable ATP-dependent kinase TDA10"/>
    <property type="match status" value="1"/>
</dbReference>
<comment type="similarity">
    <text evidence="9">Belongs to the GLYK kinase family.</text>
</comment>
<dbReference type="GO" id="GO:0005524">
    <property type="term" value="F:ATP binding"/>
    <property type="evidence" value="ECO:0007669"/>
    <property type="project" value="UniProtKB-KW"/>
</dbReference>
<keyword evidence="6" id="KW-0418">Kinase</keyword>
<evidence type="ECO:0000256" key="4">
    <source>
        <dbReference type="ARBA" id="ARBA00022679"/>
    </source>
</evidence>
<evidence type="ECO:0000256" key="7">
    <source>
        <dbReference type="ARBA" id="ARBA00022840"/>
    </source>
</evidence>
<dbReference type="GO" id="GO:0005634">
    <property type="term" value="C:nucleus"/>
    <property type="evidence" value="ECO:0007669"/>
    <property type="project" value="UniProtKB-SubCell"/>
</dbReference>